<dbReference type="AlphaFoldDB" id="A0A9P4HIV6"/>
<dbReference type="Proteomes" id="UP000799777">
    <property type="component" value="Unassembled WGS sequence"/>
</dbReference>
<dbReference type="EMBL" id="ML978158">
    <property type="protein sequence ID" value="KAF2035203.1"/>
    <property type="molecule type" value="Genomic_DNA"/>
</dbReference>
<evidence type="ECO:0000313" key="3">
    <source>
        <dbReference type="Proteomes" id="UP000799777"/>
    </source>
</evidence>
<sequence>MAWFALSLRSPGWWSPSPPSPSPSPSTSRSSSLSPPASPTYTLSTRDMYFPEDAMYMPRLPARPADVYTVRIVDPNLRPGLLKRLREVVRGAGGIEIVELVGKSGFIFSTPHNAQDPLTGYQHGGLLEEGCIDITKTVLEKENKSRRCDSSRSSDEEEEEADDGHGRDHPNLKLQWEWTERQFRR</sequence>
<organism evidence="2 3">
    <name type="scientific">Setomelanomma holmii</name>
    <dbReference type="NCBI Taxonomy" id="210430"/>
    <lineage>
        <taxon>Eukaryota</taxon>
        <taxon>Fungi</taxon>
        <taxon>Dikarya</taxon>
        <taxon>Ascomycota</taxon>
        <taxon>Pezizomycotina</taxon>
        <taxon>Dothideomycetes</taxon>
        <taxon>Pleosporomycetidae</taxon>
        <taxon>Pleosporales</taxon>
        <taxon>Pleosporineae</taxon>
        <taxon>Phaeosphaeriaceae</taxon>
        <taxon>Setomelanomma</taxon>
    </lineage>
</organism>
<accession>A0A9P4HIV6</accession>
<protein>
    <submittedName>
        <fullName evidence="2">Uncharacterized protein</fullName>
    </submittedName>
</protein>
<name>A0A9P4HIV6_9PLEO</name>
<evidence type="ECO:0000313" key="2">
    <source>
        <dbReference type="EMBL" id="KAF2035203.1"/>
    </source>
</evidence>
<feature type="compositionally biased region" description="Basic and acidic residues" evidence="1">
    <location>
        <begin position="141"/>
        <end position="154"/>
    </location>
</feature>
<feature type="compositionally biased region" description="Low complexity" evidence="1">
    <location>
        <begin position="1"/>
        <end position="15"/>
    </location>
</feature>
<evidence type="ECO:0000256" key="1">
    <source>
        <dbReference type="SAM" id="MobiDB-lite"/>
    </source>
</evidence>
<feature type="compositionally biased region" description="Low complexity" evidence="1">
    <location>
        <begin position="25"/>
        <end position="40"/>
    </location>
</feature>
<gene>
    <name evidence="2" type="ORF">EK21DRAFT_84823</name>
</gene>
<dbReference type="OrthoDB" id="3765360at2759"/>
<feature type="region of interest" description="Disordered" evidence="1">
    <location>
        <begin position="1"/>
        <end position="40"/>
    </location>
</feature>
<reference evidence="2" key="1">
    <citation type="journal article" date="2020" name="Stud. Mycol.">
        <title>101 Dothideomycetes genomes: a test case for predicting lifestyles and emergence of pathogens.</title>
        <authorList>
            <person name="Haridas S."/>
            <person name="Albert R."/>
            <person name="Binder M."/>
            <person name="Bloem J."/>
            <person name="Labutti K."/>
            <person name="Salamov A."/>
            <person name="Andreopoulos B."/>
            <person name="Baker S."/>
            <person name="Barry K."/>
            <person name="Bills G."/>
            <person name="Bluhm B."/>
            <person name="Cannon C."/>
            <person name="Castanera R."/>
            <person name="Culley D."/>
            <person name="Daum C."/>
            <person name="Ezra D."/>
            <person name="Gonzalez J."/>
            <person name="Henrissat B."/>
            <person name="Kuo A."/>
            <person name="Liang C."/>
            <person name="Lipzen A."/>
            <person name="Lutzoni F."/>
            <person name="Magnuson J."/>
            <person name="Mondo S."/>
            <person name="Nolan M."/>
            <person name="Ohm R."/>
            <person name="Pangilinan J."/>
            <person name="Park H.-J."/>
            <person name="Ramirez L."/>
            <person name="Alfaro M."/>
            <person name="Sun H."/>
            <person name="Tritt A."/>
            <person name="Yoshinaga Y."/>
            <person name="Zwiers L.-H."/>
            <person name="Turgeon B."/>
            <person name="Goodwin S."/>
            <person name="Spatafora J."/>
            <person name="Crous P."/>
            <person name="Grigoriev I."/>
        </authorList>
    </citation>
    <scope>NUCLEOTIDE SEQUENCE</scope>
    <source>
        <strain evidence="2">CBS 110217</strain>
    </source>
</reference>
<proteinExistence type="predicted"/>
<keyword evidence="3" id="KW-1185">Reference proteome</keyword>
<feature type="region of interest" description="Disordered" evidence="1">
    <location>
        <begin position="141"/>
        <end position="173"/>
    </location>
</feature>
<comment type="caution">
    <text evidence="2">The sequence shown here is derived from an EMBL/GenBank/DDBJ whole genome shotgun (WGS) entry which is preliminary data.</text>
</comment>